<dbReference type="EC" id="4.1.3.39" evidence="7 8"/>
<comment type="caution">
    <text evidence="11">The sequence shown here is derived from an EMBL/GenBank/DDBJ whole genome shotgun (WGS) entry which is preliminary data.</text>
</comment>
<dbReference type="InterPro" id="IPR000891">
    <property type="entry name" value="PYR_CT"/>
</dbReference>
<dbReference type="PROSITE" id="PS50991">
    <property type="entry name" value="PYR_CT"/>
    <property type="match status" value="1"/>
</dbReference>
<reference evidence="11 12" key="1">
    <citation type="submission" date="2021-01" db="EMBL/GenBank/DDBJ databases">
        <title>Whole genome shotgun sequence of Microbispora corallina NBRC 16416.</title>
        <authorList>
            <person name="Komaki H."/>
            <person name="Tamura T."/>
        </authorList>
    </citation>
    <scope>NUCLEOTIDE SEQUENCE [LARGE SCALE GENOMIC DNA]</scope>
    <source>
        <strain evidence="11 12">NBRC 16416</strain>
    </source>
</reference>
<comment type="catalytic activity">
    <reaction evidence="6">
        <text>(S)-4-hydroxy-2-oxohexanoate = propanal + pyruvate</text>
        <dbReference type="Rhea" id="RHEA:36003"/>
        <dbReference type="ChEBI" id="CHEBI:15361"/>
        <dbReference type="ChEBI" id="CHEBI:17153"/>
        <dbReference type="ChEBI" id="CHEBI:73142"/>
        <dbReference type="EC" id="4.1.3.43"/>
    </reaction>
    <physiologicalReaction direction="left-to-right" evidence="6">
        <dbReference type="Rhea" id="RHEA:36004"/>
    </physiologicalReaction>
</comment>
<evidence type="ECO:0000313" key="12">
    <source>
        <dbReference type="Proteomes" id="UP000603904"/>
    </source>
</evidence>
<sequence>MPHSAGLDVRVTDSSLRDGSHAKRHRFTAEDVRAVVAALDDAGVPVVEVAHGDGLGGSSFTYGFSHTPEQTLIRTAVETAKRARIAFLMLPGVGVRDDIREAAGNGASVCRIATHCTEADIAVQHFGLARDLGLETVGFLMMAHSSPPEALARQARIMADAGCQCVYVVDSAGALVMDQVGDRVAALVAELGGDAQVGFHGHENLGLGVANSVIAVRAGALQIDGSTRRFGAGAGNTPVEAFAAVADRLGIRTGIDVVKIIDAAEDVVRPIMDGECLLDRMALTMGYAGVYSSFLRHAERQAARYGVSGVEILVEAGRRKLVGGQEDQLIEIAVELAGR</sequence>
<keyword evidence="12" id="KW-1185">Reference proteome</keyword>
<feature type="site" description="Transition state stabilizer" evidence="7">
    <location>
        <position position="17"/>
    </location>
</feature>
<feature type="binding site" evidence="7">
    <location>
        <begin position="17"/>
        <end position="18"/>
    </location>
    <ligand>
        <name>substrate</name>
    </ligand>
</feature>
<dbReference type="Pfam" id="PF00682">
    <property type="entry name" value="HMGL-like"/>
    <property type="match status" value="1"/>
</dbReference>
<feature type="active site" description="Proton acceptor" evidence="7">
    <location>
        <position position="21"/>
    </location>
</feature>
<organism evidence="11 12">
    <name type="scientific">Microbispora corallina</name>
    <dbReference type="NCBI Taxonomy" id="83302"/>
    <lineage>
        <taxon>Bacteria</taxon>
        <taxon>Bacillati</taxon>
        <taxon>Actinomycetota</taxon>
        <taxon>Actinomycetes</taxon>
        <taxon>Streptosporangiales</taxon>
        <taxon>Streptosporangiaceae</taxon>
        <taxon>Microbispora</taxon>
    </lineage>
</organism>
<dbReference type="PANTHER" id="PTHR10277">
    <property type="entry name" value="HOMOCITRATE SYNTHASE-RELATED"/>
    <property type="match status" value="1"/>
</dbReference>
<keyword evidence="4 7" id="KW-0464">Manganese</keyword>
<evidence type="ECO:0000256" key="6">
    <source>
        <dbReference type="ARBA" id="ARBA00023518"/>
    </source>
</evidence>
<dbReference type="Gene3D" id="3.20.20.70">
    <property type="entry name" value="Aldolase class I"/>
    <property type="match status" value="1"/>
</dbReference>
<comment type="similarity">
    <text evidence="1 7">Belongs to the 4-hydroxy-2-oxovalerate aldolase family.</text>
</comment>
<dbReference type="Proteomes" id="UP000603904">
    <property type="component" value="Unassembled WGS sequence"/>
</dbReference>
<dbReference type="SUPFAM" id="SSF51569">
    <property type="entry name" value="Aldolase"/>
    <property type="match status" value="1"/>
</dbReference>
<dbReference type="SUPFAM" id="SSF89000">
    <property type="entry name" value="post-HMGL domain-like"/>
    <property type="match status" value="1"/>
</dbReference>
<dbReference type="CDD" id="cd07943">
    <property type="entry name" value="DRE_TIM_HOA"/>
    <property type="match status" value="1"/>
</dbReference>
<feature type="binding site" evidence="7">
    <location>
        <position position="18"/>
    </location>
    <ligand>
        <name>Mn(2+)</name>
        <dbReference type="ChEBI" id="CHEBI:29035"/>
    </ligand>
</feature>
<evidence type="ECO:0000313" key="11">
    <source>
        <dbReference type="EMBL" id="GIH39813.1"/>
    </source>
</evidence>
<evidence type="ECO:0000256" key="4">
    <source>
        <dbReference type="ARBA" id="ARBA00023211"/>
    </source>
</evidence>
<dbReference type="RefSeq" id="WP_204057308.1">
    <property type="nucleotide sequence ID" value="NZ_BAAAGP010000011.1"/>
</dbReference>
<dbReference type="Pfam" id="PF07836">
    <property type="entry name" value="DmpG_comm"/>
    <property type="match status" value="1"/>
</dbReference>
<feature type="binding site" evidence="7">
    <location>
        <position position="200"/>
    </location>
    <ligand>
        <name>substrate</name>
    </ligand>
</feature>
<evidence type="ECO:0000256" key="7">
    <source>
        <dbReference type="HAMAP-Rule" id="MF_01656"/>
    </source>
</evidence>
<feature type="region of interest" description="Disordered" evidence="9">
    <location>
        <begin position="1"/>
        <end position="23"/>
    </location>
</feature>
<dbReference type="InterPro" id="IPR035685">
    <property type="entry name" value="DRE_TIM_HOA"/>
</dbReference>
<proteinExistence type="inferred from homology"/>
<dbReference type="HAMAP" id="MF_01656">
    <property type="entry name" value="HOA"/>
    <property type="match status" value="1"/>
</dbReference>
<feature type="binding site" evidence="7">
    <location>
        <position position="200"/>
    </location>
    <ligand>
        <name>Mn(2+)</name>
        <dbReference type="ChEBI" id="CHEBI:29035"/>
    </ligand>
</feature>
<keyword evidence="2 7" id="KW-0479">Metal-binding</keyword>
<dbReference type="PANTHER" id="PTHR10277:SF9">
    <property type="entry name" value="2-ISOPROPYLMALATE SYNTHASE 1, CHLOROPLASTIC-RELATED"/>
    <property type="match status" value="1"/>
</dbReference>
<feature type="binding site" evidence="7">
    <location>
        <position position="202"/>
    </location>
    <ligand>
        <name>Mn(2+)</name>
        <dbReference type="ChEBI" id="CHEBI:29035"/>
    </ligand>
</feature>
<feature type="binding site" evidence="7">
    <location>
        <position position="171"/>
    </location>
    <ligand>
        <name>substrate</name>
    </ligand>
</feature>
<dbReference type="NCBIfam" id="NF006049">
    <property type="entry name" value="PRK08195.1"/>
    <property type="match status" value="1"/>
</dbReference>
<feature type="domain" description="Pyruvate carboxyltransferase" evidence="10">
    <location>
        <begin position="9"/>
        <end position="261"/>
    </location>
</feature>
<keyword evidence="5 7" id="KW-0456">Lyase</keyword>
<dbReference type="InterPro" id="IPR050073">
    <property type="entry name" value="2-IPM_HCS-like"/>
</dbReference>
<dbReference type="Gene3D" id="1.10.8.60">
    <property type="match status" value="1"/>
</dbReference>
<evidence type="ECO:0000259" key="10">
    <source>
        <dbReference type="PROSITE" id="PS50991"/>
    </source>
</evidence>
<dbReference type="EMBL" id="BOOC01000011">
    <property type="protein sequence ID" value="GIH39813.1"/>
    <property type="molecule type" value="Genomic_DNA"/>
</dbReference>
<protein>
    <recommendedName>
        <fullName evidence="7 8">4-hydroxy-2-oxovalerate aldolase</fullName>
        <shortName evidence="7">HOA</shortName>
        <ecNumber evidence="7 8">4.1.3.39</ecNumber>
    </recommendedName>
    <alternativeName>
        <fullName evidence="7">4-hydroxy-2-keto-pentanoic acid aldolase</fullName>
    </alternativeName>
    <alternativeName>
        <fullName evidence="7">4-hydroxy-2-oxopentanoate aldolase</fullName>
    </alternativeName>
</protein>
<comment type="catalytic activity">
    <reaction evidence="7">
        <text>(S)-4-hydroxy-2-oxopentanoate = acetaldehyde + pyruvate</text>
        <dbReference type="Rhea" id="RHEA:22624"/>
        <dbReference type="ChEBI" id="CHEBI:15343"/>
        <dbReference type="ChEBI" id="CHEBI:15361"/>
        <dbReference type="ChEBI" id="CHEBI:73143"/>
        <dbReference type="EC" id="4.1.3.39"/>
    </reaction>
</comment>
<keyword evidence="3 7" id="KW-0058">Aromatic hydrocarbons catabolism</keyword>
<evidence type="ECO:0000256" key="1">
    <source>
        <dbReference type="ARBA" id="ARBA00008944"/>
    </source>
</evidence>
<feature type="binding site" evidence="7">
    <location>
        <position position="291"/>
    </location>
    <ligand>
        <name>substrate</name>
    </ligand>
</feature>
<gene>
    <name evidence="11" type="ORF">Mco01_28130</name>
</gene>
<evidence type="ECO:0000256" key="8">
    <source>
        <dbReference type="NCBIfam" id="TIGR03217"/>
    </source>
</evidence>
<evidence type="ECO:0000256" key="3">
    <source>
        <dbReference type="ARBA" id="ARBA00022797"/>
    </source>
</evidence>
<dbReference type="InterPro" id="IPR017629">
    <property type="entry name" value="4OH_2_O-val_aldolase"/>
</dbReference>
<accession>A0ABQ4FYH6</accession>
<name>A0ABQ4FYH6_9ACTN</name>
<dbReference type="NCBIfam" id="TIGR03217">
    <property type="entry name" value="4OH_2_O_val_ald"/>
    <property type="match status" value="1"/>
</dbReference>
<dbReference type="InterPro" id="IPR012425">
    <property type="entry name" value="DmpG_comm"/>
</dbReference>
<evidence type="ECO:0000256" key="9">
    <source>
        <dbReference type="SAM" id="MobiDB-lite"/>
    </source>
</evidence>
<evidence type="ECO:0000256" key="2">
    <source>
        <dbReference type="ARBA" id="ARBA00022723"/>
    </source>
</evidence>
<evidence type="ECO:0000256" key="5">
    <source>
        <dbReference type="ARBA" id="ARBA00023239"/>
    </source>
</evidence>
<dbReference type="InterPro" id="IPR013785">
    <property type="entry name" value="Aldolase_TIM"/>
</dbReference>